<dbReference type="AlphaFoldDB" id="A0A0D9V665"/>
<dbReference type="InterPro" id="IPR058936">
    <property type="entry name" value="At4g15545-like"/>
</dbReference>
<sequence length="68" mass="6872">MTQTPIPTSALPAAPGPPAEAGGLPDAIAAALPPDPYEQLEVARKITAVAVAAHIVDQNSISQTVSWS</sequence>
<reference evidence="2" key="3">
    <citation type="submission" date="2015-04" db="UniProtKB">
        <authorList>
            <consortium name="EnsemblPlants"/>
        </authorList>
    </citation>
    <scope>IDENTIFICATION</scope>
</reference>
<proteinExistence type="predicted"/>
<evidence type="ECO:0000313" key="2">
    <source>
        <dbReference type="EnsemblPlants" id="LPERR01G27800.1"/>
    </source>
</evidence>
<protein>
    <submittedName>
        <fullName evidence="2">Uncharacterized protein</fullName>
    </submittedName>
</protein>
<evidence type="ECO:0000256" key="1">
    <source>
        <dbReference type="SAM" id="MobiDB-lite"/>
    </source>
</evidence>
<name>A0A0D9V665_9ORYZ</name>
<reference evidence="2 3" key="1">
    <citation type="submission" date="2012-08" db="EMBL/GenBank/DDBJ databases">
        <title>Oryza genome evolution.</title>
        <authorList>
            <person name="Wing R.A."/>
        </authorList>
    </citation>
    <scope>NUCLEOTIDE SEQUENCE</scope>
</reference>
<dbReference type="HOGENOM" id="CLU_2797583_0_0_1"/>
<feature type="region of interest" description="Disordered" evidence="1">
    <location>
        <begin position="1"/>
        <end position="27"/>
    </location>
</feature>
<dbReference type="EnsemblPlants" id="LPERR01G27800.1">
    <property type="protein sequence ID" value="LPERR01G27800.1"/>
    <property type="gene ID" value="LPERR01G27800"/>
</dbReference>
<reference evidence="3" key="2">
    <citation type="submission" date="2013-12" db="EMBL/GenBank/DDBJ databases">
        <authorList>
            <person name="Yu Y."/>
            <person name="Lee S."/>
            <person name="de Baynast K."/>
            <person name="Wissotski M."/>
            <person name="Liu L."/>
            <person name="Talag J."/>
            <person name="Goicoechea J."/>
            <person name="Angelova A."/>
            <person name="Jetty R."/>
            <person name="Kudrna D."/>
            <person name="Golser W."/>
            <person name="Rivera L."/>
            <person name="Zhang J."/>
            <person name="Wing R."/>
        </authorList>
    </citation>
    <scope>NUCLEOTIDE SEQUENCE</scope>
</reference>
<dbReference type="Gramene" id="LPERR01G27800.1">
    <property type="protein sequence ID" value="LPERR01G27800.1"/>
    <property type="gene ID" value="LPERR01G27800"/>
</dbReference>
<dbReference type="STRING" id="77586.A0A0D9V665"/>
<dbReference type="Proteomes" id="UP000032180">
    <property type="component" value="Chromosome 1"/>
</dbReference>
<accession>A0A0D9V665</accession>
<dbReference type="PANTHER" id="PTHR47383">
    <property type="entry name" value="OS03G0659800 PROTEIN"/>
    <property type="match status" value="1"/>
</dbReference>
<evidence type="ECO:0000313" key="3">
    <source>
        <dbReference type="Proteomes" id="UP000032180"/>
    </source>
</evidence>
<organism evidence="2 3">
    <name type="scientific">Leersia perrieri</name>
    <dbReference type="NCBI Taxonomy" id="77586"/>
    <lineage>
        <taxon>Eukaryota</taxon>
        <taxon>Viridiplantae</taxon>
        <taxon>Streptophyta</taxon>
        <taxon>Embryophyta</taxon>
        <taxon>Tracheophyta</taxon>
        <taxon>Spermatophyta</taxon>
        <taxon>Magnoliopsida</taxon>
        <taxon>Liliopsida</taxon>
        <taxon>Poales</taxon>
        <taxon>Poaceae</taxon>
        <taxon>BOP clade</taxon>
        <taxon>Oryzoideae</taxon>
        <taxon>Oryzeae</taxon>
        <taxon>Oryzinae</taxon>
        <taxon>Leersia</taxon>
    </lineage>
</organism>
<keyword evidence="3" id="KW-1185">Reference proteome</keyword>
<dbReference type="PANTHER" id="PTHR47383:SF8">
    <property type="entry name" value="OS01G0768300 PROTEIN"/>
    <property type="match status" value="1"/>
</dbReference>